<dbReference type="STRING" id="1618023.UH38_10710"/>
<keyword evidence="4" id="KW-1185">Reference proteome</keyword>
<dbReference type="Gene3D" id="3.40.50.2000">
    <property type="entry name" value="Glycogen Phosphorylase B"/>
    <property type="match status" value="2"/>
</dbReference>
<protein>
    <submittedName>
        <fullName evidence="3">Glycosyl transferase</fullName>
    </submittedName>
</protein>
<evidence type="ECO:0000259" key="2">
    <source>
        <dbReference type="Pfam" id="PF13439"/>
    </source>
</evidence>
<organism evidence="3 4">
    <name type="scientific">Aliterella atlantica CENA595</name>
    <dbReference type="NCBI Taxonomy" id="1618023"/>
    <lineage>
        <taxon>Bacteria</taxon>
        <taxon>Bacillati</taxon>
        <taxon>Cyanobacteriota</taxon>
        <taxon>Cyanophyceae</taxon>
        <taxon>Chroococcidiopsidales</taxon>
        <taxon>Aliterellaceae</taxon>
        <taxon>Aliterella</taxon>
    </lineage>
</organism>
<dbReference type="InterPro" id="IPR028098">
    <property type="entry name" value="Glyco_trans_4-like_N"/>
</dbReference>
<evidence type="ECO:0000313" key="3">
    <source>
        <dbReference type="EMBL" id="KJH71842.1"/>
    </source>
</evidence>
<dbReference type="PANTHER" id="PTHR45947:SF3">
    <property type="entry name" value="SULFOQUINOVOSYL TRANSFERASE SQD2"/>
    <property type="match status" value="1"/>
</dbReference>
<evidence type="ECO:0000259" key="1">
    <source>
        <dbReference type="Pfam" id="PF00534"/>
    </source>
</evidence>
<dbReference type="Pfam" id="PF00534">
    <property type="entry name" value="Glycos_transf_1"/>
    <property type="match status" value="1"/>
</dbReference>
<feature type="domain" description="Glycosyl transferase family 1" evidence="1">
    <location>
        <begin position="223"/>
        <end position="389"/>
    </location>
</feature>
<gene>
    <name evidence="3" type="ORF">UH38_10710</name>
</gene>
<dbReference type="Proteomes" id="UP000032452">
    <property type="component" value="Unassembled WGS sequence"/>
</dbReference>
<dbReference type="InterPro" id="IPR001296">
    <property type="entry name" value="Glyco_trans_1"/>
</dbReference>
<dbReference type="SUPFAM" id="SSF53756">
    <property type="entry name" value="UDP-Glycosyltransferase/glycogen phosphorylase"/>
    <property type="match status" value="1"/>
</dbReference>
<comment type="caution">
    <text evidence="3">The sequence shown here is derived from an EMBL/GenBank/DDBJ whole genome shotgun (WGS) entry which is preliminary data.</text>
</comment>
<reference evidence="3 4" key="1">
    <citation type="submission" date="2015-02" db="EMBL/GenBank/DDBJ databases">
        <title>Draft genome of a novel marine cyanobacterium (Chroococcales) isolated from South Atlantic Ocean.</title>
        <authorList>
            <person name="Rigonato J."/>
            <person name="Alvarenga D.O."/>
            <person name="Branco L.H."/>
            <person name="Varani A.M."/>
            <person name="Brandini F.P."/>
            <person name="Fiore M.F."/>
        </authorList>
    </citation>
    <scope>NUCLEOTIDE SEQUENCE [LARGE SCALE GENOMIC DNA]</scope>
    <source>
        <strain evidence="3 4">CENA595</strain>
    </source>
</reference>
<accession>A0A0D8ZTX6</accession>
<dbReference type="Pfam" id="PF13439">
    <property type="entry name" value="Glyco_transf_4"/>
    <property type="match status" value="1"/>
</dbReference>
<name>A0A0D8ZTX6_9CYAN</name>
<dbReference type="RefSeq" id="WP_045054649.1">
    <property type="nucleotide sequence ID" value="NZ_CAWMDP010000042.1"/>
</dbReference>
<dbReference type="PATRIC" id="fig|1618023.3.peg.3912"/>
<sequence length="413" mass="46098">MKVCIVSRSDGRSGGFAAAYRLYQSLLQSGVDANMLVEDKQRDDSTVLSPKSKIAKGWAKFVPTLDALPLSLYPQRERGSYSMQWVPDRVAAKIARIAPEVINLHWINAGYVQLETVAKFKKPIVWTLHDMWAFTGGCHYSGDCDRYIKSCGSCPQLHSSSDWDISRLLWQRKAKAWQNLNLTIVTPSAWLAERARASSLFQDLRIEVIPNGINTQSYKPIDKKTAKDILGLPQDKQIILFGATNAASDLRKGFHLLLPALQLLQQSHGDRLEVVVFGSSQPSNPPDFGYKTHYLGKLYDDISLSLAYSAADVFVAPSIQDNLPNTVMEALACGTPCVAFKIGGMSDLISHQQCGYLAQPFVVEDLSQGISWVIENIERHHKLASNARKKVEENFTFKIQSSRYLALYKQVTT</sequence>
<dbReference type="OrthoDB" id="9768685at2"/>
<dbReference type="CDD" id="cd03825">
    <property type="entry name" value="GT4_WcaC-like"/>
    <property type="match status" value="1"/>
</dbReference>
<keyword evidence="3" id="KW-0808">Transferase</keyword>
<evidence type="ECO:0000313" key="4">
    <source>
        <dbReference type="Proteomes" id="UP000032452"/>
    </source>
</evidence>
<dbReference type="EMBL" id="JYON01000009">
    <property type="protein sequence ID" value="KJH71842.1"/>
    <property type="molecule type" value="Genomic_DNA"/>
</dbReference>
<dbReference type="AlphaFoldDB" id="A0A0D8ZTX6"/>
<feature type="domain" description="Glycosyltransferase subfamily 4-like N-terminal" evidence="2">
    <location>
        <begin position="48"/>
        <end position="216"/>
    </location>
</feature>
<dbReference type="GO" id="GO:0016757">
    <property type="term" value="F:glycosyltransferase activity"/>
    <property type="evidence" value="ECO:0007669"/>
    <property type="project" value="InterPro"/>
</dbReference>
<proteinExistence type="predicted"/>
<dbReference type="PANTHER" id="PTHR45947">
    <property type="entry name" value="SULFOQUINOVOSYL TRANSFERASE SQD2"/>
    <property type="match status" value="1"/>
</dbReference>
<dbReference type="InterPro" id="IPR050194">
    <property type="entry name" value="Glycosyltransferase_grp1"/>
</dbReference>